<sequence length="232" mass="23664">MAEKSLITLSRAGFAGLLTLSLLGMAGIGYALGLTLNHSAPATAPAAAPTGTPPGSSPTPTGPFQVGQAFPFQTAVDQLNGTPTHLAQGSRATVVMAMASWCLYCGYEDKYVLPQLAKTPGIAVDIVDVSPQGGIADPGPENPPFSGHDGTGGPLTVPGMEQTMRQYVATYGTLSAPNIHVYVAPSATQAAWNIQAFPTLAFVNAQGRIAVAPPGALTLSQAQTALQQTLGH</sequence>
<dbReference type="EMBL" id="CP003179">
    <property type="protein sequence ID" value="AEW04719.1"/>
    <property type="molecule type" value="Genomic_DNA"/>
</dbReference>
<dbReference type="AlphaFoldDB" id="G8TV79"/>
<protein>
    <recommendedName>
        <fullName evidence="4">Thioredoxin domain-containing protein</fullName>
    </recommendedName>
</protein>
<dbReference type="STRING" id="679936.Sulac_1219"/>
<dbReference type="HOGENOM" id="CLU_1194381_0_0_9"/>
<reference evidence="2 3" key="2">
    <citation type="journal article" date="2012" name="Stand. Genomic Sci.">
        <title>Complete genome sequence of the moderately thermophilic mineral-sulfide-oxidizing firmicute Sulfobacillus acidophilus type strain (NAL(T)).</title>
        <authorList>
            <person name="Anderson I."/>
            <person name="Chertkov O."/>
            <person name="Chen A."/>
            <person name="Saunders E."/>
            <person name="Lapidus A."/>
            <person name="Nolan M."/>
            <person name="Lucas S."/>
            <person name="Hammon N."/>
            <person name="Deshpande S."/>
            <person name="Cheng J.F."/>
            <person name="Han C."/>
            <person name="Tapia R."/>
            <person name="Goodwin L.A."/>
            <person name="Pitluck S."/>
            <person name="Liolios K."/>
            <person name="Pagani I."/>
            <person name="Ivanova N."/>
            <person name="Mikhailova N."/>
            <person name="Pati A."/>
            <person name="Palaniappan K."/>
            <person name="Land M."/>
            <person name="Pan C."/>
            <person name="Rohde M."/>
            <person name="Pukall R."/>
            <person name="Goker M."/>
            <person name="Detter J.C."/>
            <person name="Woyke T."/>
            <person name="Bristow J."/>
            <person name="Eisen J.A."/>
            <person name="Markowitz V."/>
            <person name="Hugenholtz P."/>
            <person name="Kyrpides N.C."/>
            <person name="Klenk H.P."/>
            <person name="Mavromatis K."/>
        </authorList>
    </citation>
    <scope>NUCLEOTIDE SEQUENCE [LARGE SCALE GENOMIC DNA]</scope>
    <source>
        <strain evidence="3">ATCC 700253 / DSM 10332 / NAL</strain>
    </source>
</reference>
<organism evidence="2 3">
    <name type="scientific">Sulfobacillus acidophilus (strain ATCC 700253 / DSM 10332 / NAL)</name>
    <dbReference type="NCBI Taxonomy" id="679936"/>
    <lineage>
        <taxon>Bacteria</taxon>
        <taxon>Bacillati</taxon>
        <taxon>Bacillota</taxon>
        <taxon>Clostridia</taxon>
        <taxon>Eubacteriales</taxon>
        <taxon>Clostridiales Family XVII. Incertae Sedis</taxon>
        <taxon>Sulfobacillus</taxon>
    </lineage>
</organism>
<accession>G8TV79</accession>
<proteinExistence type="predicted"/>
<dbReference type="PATRIC" id="fig|679936.5.peg.1277"/>
<reference evidence="3" key="1">
    <citation type="submission" date="2011-12" db="EMBL/GenBank/DDBJ databases">
        <title>The complete genome of chromosome of Sulfobacillus acidophilus DSM 10332.</title>
        <authorList>
            <person name="Lucas S."/>
            <person name="Han J."/>
            <person name="Lapidus A."/>
            <person name="Bruce D."/>
            <person name="Goodwin L."/>
            <person name="Pitluck S."/>
            <person name="Peters L."/>
            <person name="Kyrpides N."/>
            <person name="Mavromatis K."/>
            <person name="Ivanova N."/>
            <person name="Mikhailova N."/>
            <person name="Chertkov O."/>
            <person name="Saunders E."/>
            <person name="Detter J.C."/>
            <person name="Tapia R."/>
            <person name="Han C."/>
            <person name="Land M."/>
            <person name="Hauser L."/>
            <person name="Markowitz V."/>
            <person name="Cheng J.-F."/>
            <person name="Hugenholtz P."/>
            <person name="Woyke T."/>
            <person name="Wu D."/>
            <person name="Pukall R."/>
            <person name="Gehrich-Schroeter G."/>
            <person name="Schneider S."/>
            <person name="Klenk H.-P."/>
            <person name="Eisen J.A."/>
        </authorList>
    </citation>
    <scope>NUCLEOTIDE SEQUENCE [LARGE SCALE GENOMIC DNA]</scope>
    <source>
        <strain evidence="3">ATCC 700253 / DSM 10332 / NAL</strain>
    </source>
</reference>
<feature type="region of interest" description="Disordered" evidence="1">
    <location>
        <begin position="42"/>
        <end position="67"/>
    </location>
</feature>
<dbReference type="KEGG" id="sap:Sulac_1219"/>
<dbReference type="InterPro" id="IPR036249">
    <property type="entry name" value="Thioredoxin-like_sf"/>
</dbReference>
<dbReference type="Proteomes" id="UP000005439">
    <property type="component" value="Chromosome"/>
</dbReference>
<name>G8TV79_SULAD</name>
<evidence type="ECO:0008006" key="4">
    <source>
        <dbReference type="Google" id="ProtNLM"/>
    </source>
</evidence>
<feature type="compositionally biased region" description="Pro residues" evidence="1">
    <location>
        <begin position="51"/>
        <end position="61"/>
    </location>
</feature>
<dbReference type="SUPFAM" id="SSF52833">
    <property type="entry name" value="Thioredoxin-like"/>
    <property type="match status" value="1"/>
</dbReference>
<evidence type="ECO:0000313" key="3">
    <source>
        <dbReference type="Proteomes" id="UP000005439"/>
    </source>
</evidence>
<evidence type="ECO:0000313" key="2">
    <source>
        <dbReference type="EMBL" id="AEW04719.1"/>
    </source>
</evidence>
<dbReference type="Gene3D" id="3.40.30.10">
    <property type="entry name" value="Glutaredoxin"/>
    <property type="match status" value="1"/>
</dbReference>
<evidence type="ECO:0000256" key="1">
    <source>
        <dbReference type="SAM" id="MobiDB-lite"/>
    </source>
</evidence>
<gene>
    <name evidence="2" type="ordered locus">Sulac_1219</name>
</gene>
<keyword evidence="3" id="KW-1185">Reference proteome</keyword>